<dbReference type="KEGG" id="aup:AsAng_0053100"/>
<dbReference type="SMART" id="SM01118">
    <property type="entry name" value="CYTH"/>
    <property type="match status" value="1"/>
</dbReference>
<reference evidence="2" key="1">
    <citation type="submission" date="2022-09" db="EMBL/GenBank/DDBJ databases">
        <title>Aureispira anguillicida sp. nov., isolated from Leptocephalus of Japanese eel Anguilla japonica.</title>
        <authorList>
            <person name="Yuasa K."/>
            <person name="Mekata T."/>
            <person name="Ikunari K."/>
        </authorList>
    </citation>
    <scope>NUCLEOTIDE SEQUENCE</scope>
    <source>
        <strain evidence="2">EL160426</strain>
    </source>
</reference>
<dbReference type="PANTHER" id="PTHR21028">
    <property type="entry name" value="SI:CH211-156B7.4"/>
    <property type="match status" value="1"/>
</dbReference>
<dbReference type="InterPro" id="IPR023577">
    <property type="entry name" value="CYTH_domain"/>
</dbReference>
<dbReference type="RefSeq" id="WP_264789744.1">
    <property type="nucleotide sequence ID" value="NZ_AP026867.1"/>
</dbReference>
<dbReference type="PANTHER" id="PTHR21028:SF2">
    <property type="entry name" value="CYTH DOMAIN-CONTAINING PROTEIN"/>
    <property type="match status" value="1"/>
</dbReference>
<dbReference type="PROSITE" id="PS51707">
    <property type="entry name" value="CYTH"/>
    <property type="match status" value="1"/>
</dbReference>
<dbReference type="AlphaFoldDB" id="A0A916DWC4"/>
<feature type="domain" description="CYTH" evidence="1">
    <location>
        <begin position="3"/>
        <end position="170"/>
    </location>
</feature>
<dbReference type="CDD" id="cd07890">
    <property type="entry name" value="CYTH-like_AC_IV-like"/>
    <property type="match status" value="1"/>
</dbReference>
<dbReference type="Pfam" id="PF01928">
    <property type="entry name" value="CYTH"/>
    <property type="match status" value="1"/>
</dbReference>
<dbReference type="Gene3D" id="2.40.320.10">
    <property type="entry name" value="Hypothetical Protein Pfu-838710-001"/>
    <property type="match status" value="1"/>
</dbReference>
<name>A0A916DWC4_9BACT</name>
<keyword evidence="3" id="KW-1185">Reference proteome</keyword>
<evidence type="ECO:0000313" key="3">
    <source>
        <dbReference type="Proteomes" id="UP001060919"/>
    </source>
</evidence>
<dbReference type="InterPro" id="IPR033469">
    <property type="entry name" value="CYTH-like_dom_sf"/>
</dbReference>
<dbReference type="SUPFAM" id="SSF55154">
    <property type="entry name" value="CYTH-like phosphatases"/>
    <property type="match status" value="1"/>
</dbReference>
<accession>A0A916DWC4</accession>
<protein>
    <submittedName>
        <fullName evidence="2">Class IV adenylate cyclase</fullName>
    </submittedName>
</protein>
<evidence type="ECO:0000259" key="1">
    <source>
        <dbReference type="PROSITE" id="PS51707"/>
    </source>
</evidence>
<organism evidence="2 3">
    <name type="scientific">Aureispira anguillae</name>
    <dbReference type="NCBI Taxonomy" id="2864201"/>
    <lineage>
        <taxon>Bacteria</taxon>
        <taxon>Pseudomonadati</taxon>
        <taxon>Bacteroidota</taxon>
        <taxon>Saprospiria</taxon>
        <taxon>Saprospirales</taxon>
        <taxon>Saprospiraceae</taxon>
        <taxon>Aureispira</taxon>
    </lineage>
</organism>
<evidence type="ECO:0000313" key="2">
    <source>
        <dbReference type="EMBL" id="BDS14530.1"/>
    </source>
</evidence>
<dbReference type="Proteomes" id="UP001060919">
    <property type="component" value="Chromosome"/>
</dbReference>
<proteinExistence type="predicted"/>
<gene>
    <name evidence="2" type="ORF">AsAng_0053100</name>
</gene>
<dbReference type="InterPro" id="IPR008173">
    <property type="entry name" value="Adenylyl_cyclase_CyaB"/>
</dbReference>
<dbReference type="EMBL" id="AP026867">
    <property type="protein sequence ID" value="BDS14530.1"/>
    <property type="molecule type" value="Genomic_DNA"/>
</dbReference>
<sequence>MGWINVEIKASCLDIEKLAQILAEHQADYKGEDHQIDTYFNVPNGRLKLREGNIENALIHYHRDNQIKPKTSSITYYKPGDSKDLKATLTEALGIKIVVDKRRKIFFINNIKFHLDRVKELGTFVEIEAIDENGTIGQALLQKQCYQYMEILGIGEEDLLAISYSDLLLEQSIG</sequence>